<reference evidence="1 2" key="1">
    <citation type="submission" date="2017-11" db="EMBL/GenBank/DDBJ databases">
        <title>Complete genome sequence of Streptomyces lavendulae subsp. lavendulae CCM 3239 (formerly 'Streptomyces aureofaciens CCM 3239'), the producer of the angucycline-type antibiotic auricin.</title>
        <authorList>
            <person name="Busche T."/>
            <person name="Novakova R."/>
            <person name="Al'Dilaimi A."/>
            <person name="Homerova D."/>
            <person name="Feckova L."/>
            <person name="Rezuchova B."/>
            <person name="Mingyar E."/>
            <person name="Csolleiova D."/>
            <person name="Bekeova C."/>
            <person name="Winkler A."/>
            <person name="Sevcikova B."/>
            <person name="Kalinowski J."/>
            <person name="Kormanec J."/>
            <person name="Ruckert C."/>
        </authorList>
    </citation>
    <scope>NUCLEOTIDE SEQUENCE [LARGE SCALE GENOMIC DNA]</scope>
    <source>
        <strain evidence="1 2">CCM 3239</strain>
    </source>
</reference>
<accession>A0A2K8P6Y8</accession>
<dbReference type="Proteomes" id="UP000231791">
    <property type="component" value="Chromosome"/>
</dbReference>
<evidence type="ECO:0000313" key="1">
    <source>
        <dbReference type="EMBL" id="ATZ22509.1"/>
    </source>
</evidence>
<dbReference type="AlphaFoldDB" id="A0A2K8P6Y8"/>
<keyword evidence="2" id="KW-1185">Reference proteome</keyword>
<protein>
    <submittedName>
        <fullName evidence="1">Uncharacterized protein</fullName>
    </submittedName>
</protein>
<gene>
    <name evidence="1" type="ORF">SLAV_02990</name>
</gene>
<dbReference type="RefSeq" id="WP_030229295.1">
    <property type="nucleotide sequence ID" value="NZ_CP024985.1"/>
</dbReference>
<evidence type="ECO:0000313" key="2">
    <source>
        <dbReference type="Proteomes" id="UP000231791"/>
    </source>
</evidence>
<dbReference type="KEGG" id="slx:SLAV_02990"/>
<name>A0A2K8P6Y8_STRLA</name>
<sequence length="71" mass="6903">MAGGLLPAGRPAFAPLRTASAVLVAGLPLVALVTLTGVLGAPGMLLGFGLLVAAAVVMGVRRRRGGSLPSV</sequence>
<dbReference type="EMBL" id="CP024985">
    <property type="protein sequence ID" value="ATZ22509.1"/>
    <property type="molecule type" value="Genomic_DNA"/>
</dbReference>
<organism evidence="1 2">
    <name type="scientific">Streptomyces lavendulae subsp. lavendulae</name>
    <dbReference type="NCBI Taxonomy" id="58340"/>
    <lineage>
        <taxon>Bacteria</taxon>
        <taxon>Bacillati</taxon>
        <taxon>Actinomycetota</taxon>
        <taxon>Actinomycetes</taxon>
        <taxon>Kitasatosporales</taxon>
        <taxon>Streptomycetaceae</taxon>
        <taxon>Streptomyces</taxon>
    </lineage>
</organism>
<dbReference type="GeneID" id="49381750"/>
<proteinExistence type="predicted"/>